<keyword evidence="9" id="KW-1185">Reference proteome</keyword>
<dbReference type="GO" id="GO:0016020">
    <property type="term" value="C:membrane"/>
    <property type="evidence" value="ECO:0007669"/>
    <property type="project" value="UniProtKB-SubCell"/>
</dbReference>
<keyword evidence="3 7" id="KW-0812">Transmembrane</keyword>
<evidence type="ECO:0000256" key="2">
    <source>
        <dbReference type="ARBA" id="ARBA00006843"/>
    </source>
</evidence>
<evidence type="ECO:0000256" key="4">
    <source>
        <dbReference type="ARBA" id="ARBA00022989"/>
    </source>
</evidence>
<keyword evidence="5 7" id="KW-0472">Membrane</keyword>
<keyword evidence="4 7" id="KW-1133">Transmembrane helix</keyword>
<dbReference type="InterPro" id="IPR007593">
    <property type="entry name" value="CD225/Dispanin_fam"/>
</dbReference>
<evidence type="ECO:0000313" key="9">
    <source>
        <dbReference type="Proteomes" id="UP000663879"/>
    </source>
</evidence>
<comment type="similarity">
    <text evidence="2">Belongs to the CD225/Dispanin family.</text>
</comment>
<evidence type="ECO:0000256" key="5">
    <source>
        <dbReference type="ARBA" id="ARBA00023136"/>
    </source>
</evidence>
<name>A0A814F0S3_9BILA</name>
<accession>A0A814F0S3</accession>
<feature type="compositionally biased region" description="Polar residues" evidence="6">
    <location>
        <begin position="1"/>
        <end position="11"/>
    </location>
</feature>
<feature type="transmembrane region" description="Helical" evidence="7">
    <location>
        <begin position="61"/>
        <end position="82"/>
    </location>
</feature>
<dbReference type="Proteomes" id="UP000663879">
    <property type="component" value="Unassembled WGS sequence"/>
</dbReference>
<reference evidence="8" key="1">
    <citation type="submission" date="2021-02" db="EMBL/GenBank/DDBJ databases">
        <authorList>
            <person name="Nowell W R."/>
        </authorList>
    </citation>
    <scope>NUCLEOTIDE SEQUENCE</scope>
    <source>
        <strain evidence="8">Ploen Becks lab</strain>
    </source>
</reference>
<protein>
    <submittedName>
        <fullName evidence="8">Uncharacterized protein</fullName>
    </submittedName>
</protein>
<organism evidence="8 9">
    <name type="scientific">Brachionus calyciflorus</name>
    <dbReference type="NCBI Taxonomy" id="104777"/>
    <lineage>
        <taxon>Eukaryota</taxon>
        <taxon>Metazoa</taxon>
        <taxon>Spiralia</taxon>
        <taxon>Gnathifera</taxon>
        <taxon>Rotifera</taxon>
        <taxon>Eurotatoria</taxon>
        <taxon>Monogononta</taxon>
        <taxon>Pseudotrocha</taxon>
        <taxon>Ploima</taxon>
        <taxon>Brachionidae</taxon>
        <taxon>Brachionus</taxon>
    </lineage>
</organism>
<feature type="transmembrane region" description="Helical" evidence="7">
    <location>
        <begin position="103"/>
        <end position="124"/>
    </location>
</feature>
<feature type="region of interest" description="Disordered" evidence="6">
    <location>
        <begin position="1"/>
        <end position="25"/>
    </location>
</feature>
<comment type="subcellular location">
    <subcellularLocation>
        <location evidence="1">Membrane</location>
    </subcellularLocation>
</comment>
<comment type="caution">
    <text evidence="8">The sequence shown here is derived from an EMBL/GenBank/DDBJ whole genome shotgun (WGS) entry which is preliminary data.</text>
</comment>
<evidence type="ECO:0000256" key="1">
    <source>
        <dbReference type="ARBA" id="ARBA00004370"/>
    </source>
</evidence>
<dbReference type="Pfam" id="PF04505">
    <property type="entry name" value="CD225"/>
    <property type="match status" value="1"/>
</dbReference>
<evidence type="ECO:0000256" key="3">
    <source>
        <dbReference type="ARBA" id="ARBA00022692"/>
    </source>
</evidence>
<evidence type="ECO:0000256" key="6">
    <source>
        <dbReference type="SAM" id="MobiDB-lite"/>
    </source>
</evidence>
<evidence type="ECO:0000256" key="7">
    <source>
        <dbReference type="SAM" id="Phobius"/>
    </source>
</evidence>
<evidence type="ECO:0000313" key="8">
    <source>
        <dbReference type="EMBL" id="CAF0974896.1"/>
    </source>
</evidence>
<sequence length="131" mass="14899">MNQTDSNNSGDTGFIPPTYNELKQNNRGPIISQDQINRSIHNGNSEIYQQNFSQFTAPRDYLCLSIISIFANICCGLIALGFSLQARNKIFEQSFSRARTYSTLALIFSIVSFVSCAFGFYWIVTFYNYNN</sequence>
<dbReference type="OrthoDB" id="9906841at2759"/>
<dbReference type="EMBL" id="CAJNOC010003260">
    <property type="protein sequence ID" value="CAF0974896.1"/>
    <property type="molecule type" value="Genomic_DNA"/>
</dbReference>
<proteinExistence type="inferred from homology"/>
<gene>
    <name evidence="8" type="ORF">OXX778_LOCUS15116</name>
</gene>
<dbReference type="AlphaFoldDB" id="A0A814F0S3"/>